<evidence type="ECO:0000313" key="3">
    <source>
        <dbReference type="EMBL" id="KAK3908711.1"/>
    </source>
</evidence>
<dbReference type="PANTHER" id="PTHR13341">
    <property type="entry name" value="MIR-INTERACTING SAPOSIN-LIKE PROTEIN"/>
    <property type="match status" value="1"/>
</dbReference>
<feature type="non-terminal residue" evidence="3">
    <location>
        <position position="113"/>
    </location>
</feature>
<proteinExistence type="inferred from homology"/>
<reference evidence="3" key="2">
    <citation type="journal article" date="2023" name="BMC Genomics">
        <title>Pest status, molecular evolution, and epigenetic factors derived from the genome assembly of Frankliniella fusca, a thysanopteran phytovirus vector.</title>
        <authorList>
            <person name="Catto M.A."/>
            <person name="Labadie P.E."/>
            <person name="Jacobson A.L."/>
            <person name="Kennedy G.G."/>
            <person name="Srinivasan R."/>
            <person name="Hunt B.G."/>
        </authorList>
    </citation>
    <scope>NUCLEOTIDE SEQUENCE</scope>
    <source>
        <strain evidence="3">PL_HMW_Pooled</strain>
    </source>
</reference>
<dbReference type="Pfam" id="PF11938">
    <property type="entry name" value="DUF3456"/>
    <property type="match status" value="1"/>
</dbReference>
<sequence>IPYALSEMHLSDSLETVCKGIDDYVRATRKDTGDLTLLKLIVDGKMNPDMSEVDIIQDGDLNKSLKYYCDGIVEEYEEDIVRLFQKKETAVEDKLCQDVTKLCKSDTSSHDDL</sequence>
<protein>
    <submittedName>
        <fullName evidence="3">Protein seele</fullName>
    </submittedName>
</protein>
<evidence type="ECO:0000259" key="2">
    <source>
        <dbReference type="Pfam" id="PF11938"/>
    </source>
</evidence>
<dbReference type="Proteomes" id="UP001219518">
    <property type="component" value="Unassembled WGS sequence"/>
</dbReference>
<name>A0AAE1GSU9_9NEOP</name>
<evidence type="ECO:0000256" key="1">
    <source>
        <dbReference type="ARBA" id="ARBA00007285"/>
    </source>
</evidence>
<comment type="similarity">
    <text evidence="1">Belongs to the canopy family.</text>
</comment>
<accession>A0AAE1GSU9</accession>
<dbReference type="EMBL" id="JAHWGI010000070">
    <property type="protein sequence ID" value="KAK3908711.1"/>
    <property type="molecule type" value="Genomic_DNA"/>
</dbReference>
<feature type="domain" description="DUF3456" evidence="2">
    <location>
        <begin position="1"/>
        <end position="103"/>
    </location>
</feature>
<dbReference type="InterPro" id="IPR021852">
    <property type="entry name" value="DUF3456"/>
</dbReference>
<dbReference type="AlphaFoldDB" id="A0AAE1GSU9"/>
<keyword evidence="4" id="KW-1185">Reference proteome</keyword>
<organism evidence="3 4">
    <name type="scientific">Frankliniella fusca</name>
    <dbReference type="NCBI Taxonomy" id="407009"/>
    <lineage>
        <taxon>Eukaryota</taxon>
        <taxon>Metazoa</taxon>
        <taxon>Ecdysozoa</taxon>
        <taxon>Arthropoda</taxon>
        <taxon>Hexapoda</taxon>
        <taxon>Insecta</taxon>
        <taxon>Pterygota</taxon>
        <taxon>Neoptera</taxon>
        <taxon>Paraneoptera</taxon>
        <taxon>Thysanoptera</taxon>
        <taxon>Terebrantia</taxon>
        <taxon>Thripoidea</taxon>
        <taxon>Thripidae</taxon>
        <taxon>Frankliniella</taxon>
    </lineage>
</organism>
<gene>
    <name evidence="3" type="ORF">KUF71_000594</name>
</gene>
<evidence type="ECO:0000313" key="4">
    <source>
        <dbReference type="Proteomes" id="UP001219518"/>
    </source>
</evidence>
<dbReference type="InterPro" id="IPR042415">
    <property type="entry name" value="CNPY"/>
</dbReference>
<reference evidence="3" key="1">
    <citation type="submission" date="2021-07" db="EMBL/GenBank/DDBJ databases">
        <authorList>
            <person name="Catto M.A."/>
            <person name="Jacobson A."/>
            <person name="Kennedy G."/>
            <person name="Labadie P."/>
            <person name="Hunt B.G."/>
            <person name="Srinivasan R."/>
        </authorList>
    </citation>
    <scope>NUCLEOTIDE SEQUENCE</scope>
    <source>
        <strain evidence="3">PL_HMW_Pooled</strain>
        <tissue evidence="3">Head</tissue>
    </source>
</reference>
<dbReference type="GO" id="GO:0005783">
    <property type="term" value="C:endoplasmic reticulum"/>
    <property type="evidence" value="ECO:0007669"/>
    <property type="project" value="TreeGrafter"/>
</dbReference>
<dbReference type="PANTHER" id="PTHR13341:SF2">
    <property type="entry name" value="PROTEIN SEELE"/>
    <property type="match status" value="1"/>
</dbReference>
<comment type="caution">
    <text evidence="3">The sequence shown here is derived from an EMBL/GenBank/DDBJ whole genome shotgun (WGS) entry which is preliminary data.</text>
</comment>